<keyword evidence="2" id="KW-0805">Transcription regulation</keyword>
<dbReference type="GO" id="GO:0000160">
    <property type="term" value="P:phosphorelay signal transduction system"/>
    <property type="evidence" value="ECO:0007669"/>
    <property type="project" value="InterPro"/>
</dbReference>
<dbReference type="EMBL" id="JRFJ01000004">
    <property type="protein sequence ID" value="KHJ53739.1"/>
    <property type="molecule type" value="Genomic_DNA"/>
</dbReference>
<dbReference type="SUPFAM" id="SSF52172">
    <property type="entry name" value="CheY-like"/>
    <property type="match status" value="1"/>
</dbReference>
<evidence type="ECO:0000256" key="2">
    <source>
        <dbReference type="ARBA" id="ARBA00023015"/>
    </source>
</evidence>
<comment type="caution">
    <text evidence="6">The sequence shown here is derived from an EMBL/GenBank/DDBJ whole genome shotgun (WGS) entry which is preliminary data.</text>
</comment>
<reference evidence="6 7" key="1">
    <citation type="submission" date="2014-09" db="EMBL/GenBank/DDBJ databases">
        <title>Isolation and characterization of Aurantimonas altamirensis ON-56566 from clinical sample following a dog bite.</title>
        <authorList>
            <person name="Eshaghi A."/>
            <person name="Li A."/>
            <person name="Shahinas D."/>
            <person name="Bahn P."/>
            <person name="Kus J.V."/>
            <person name="Patel S.N."/>
        </authorList>
    </citation>
    <scope>NUCLEOTIDE SEQUENCE [LARGE SCALE GENOMIC DNA]</scope>
    <source>
        <strain evidence="6 7">ON-56566</strain>
    </source>
</reference>
<dbReference type="Gene3D" id="3.40.50.2300">
    <property type="match status" value="1"/>
</dbReference>
<evidence type="ECO:0000313" key="6">
    <source>
        <dbReference type="EMBL" id="KHJ53739.1"/>
    </source>
</evidence>
<feature type="domain" description="Response regulatory" evidence="5">
    <location>
        <begin position="4"/>
        <end position="118"/>
    </location>
</feature>
<keyword evidence="3" id="KW-0804">Transcription</keyword>
<sequence length="118" mass="12699">MTYRIMIVEDEFLIALDLEDLLSDAGFEVVGIASDTEAALALARSRKVDAAIMDVNLARGTCGIDTARRLRAELDIPSLFVSAQINEKLKSVAADAKPLGFVTKPYMPDEIVSKLGAA</sequence>
<proteinExistence type="predicted"/>
<evidence type="ECO:0000313" key="7">
    <source>
        <dbReference type="Proteomes" id="UP000030826"/>
    </source>
</evidence>
<organism evidence="6 7">
    <name type="scientific">Aureimonas altamirensis</name>
    <dbReference type="NCBI Taxonomy" id="370622"/>
    <lineage>
        <taxon>Bacteria</taxon>
        <taxon>Pseudomonadati</taxon>
        <taxon>Pseudomonadota</taxon>
        <taxon>Alphaproteobacteria</taxon>
        <taxon>Hyphomicrobiales</taxon>
        <taxon>Aurantimonadaceae</taxon>
        <taxon>Aureimonas</taxon>
    </lineage>
</organism>
<dbReference type="STRING" id="370622.LA66_14100"/>
<dbReference type="InterPro" id="IPR011006">
    <property type="entry name" value="CheY-like_superfamily"/>
</dbReference>
<name>A0A0B1Q059_9HYPH</name>
<dbReference type="SMART" id="SM00448">
    <property type="entry name" value="REC"/>
    <property type="match status" value="1"/>
</dbReference>
<dbReference type="Pfam" id="PF00072">
    <property type="entry name" value="Response_reg"/>
    <property type="match status" value="1"/>
</dbReference>
<feature type="modified residue" description="4-aspartylphosphate" evidence="4">
    <location>
        <position position="54"/>
    </location>
</feature>
<keyword evidence="1 4" id="KW-0597">Phosphoprotein</keyword>
<evidence type="ECO:0000259" key="5">
    <source>
        <dbReference type="PROSITE" id="PS50110"/>
    </source>
</evidence>
<dbReference type="AlphaFoldDB" id="A0A0B1Q059"/>
<protein>
    <recommendedName>
        <fullName evidence="5">Response regulatory domain-containing protein</fullName>
    </recommendedName>
</protein>
<evidence type="ECO:0000256" key="1">
    <source>
        <dbReference type="ARBA" id="ARBA00022553"/>
    </source>
</evidence>
<evidence type="ECO:0000256" key="3">
    <source>
        <dbReference type="ARBA" id="ARBA00023163"/>
    </source>
</evidence>
<dbReference type="Proteomes" id="UP000030826">
    <property type="component" value="Unassembled WGS sequence"/>
</dbReference>
<dbReference type="InterPro" id="IPR050595">
    <property type="entry name" value="Bact_response_regulator"/>
</dbReference>
<dbReference type="PANTHER" id="PTHR44591:SF3">
    <property type="entry name" value="RESPONSE REGULATORY DOMAIN-CONTAINING PROTEIN"/>
    <property type="match status" value="1"/>
</dbReference>
<dbReference type="RefSeq" id="WP_039194825.1">
    <property type="nucleotide sequence ID" value="NZ_JRFJ01000004.1"/>
</dbReference>
<dbReference type="PANTHER" id="PTHR44591">
    <property type="entry name" value="STRESS RESPONSE REGULATOR PROTEIN 1"/>
    <property type="match status" value="1"/>
</dbReference>
<dbReference type="InterPro" id="IPR001789">
    <property type="entry name" value="Sig_transdc_resp-reg_receiver"/>
</dbReference>
<gene>
    <name evidence="6" type="ORF">LA66_14100</name>
</gene>
<accession>A0A0B1Q059</accession>
<dbReference type="PROSITE" id="PS50110">
    <property type="entry name" value="RESPONSE_REGULATORY"/>
    <property type="match status" value="1"/>
</dbReference>
<evidence type="ECO:0000256" key="4">
    <source>
        <dbReference type="PROSITE-ProRule" id="PRU00169"/>
    </source>
</evidence>